<keyword evidence="3 8" id="KW-0812">Transmembrane</keyword>
<keyword evidence="2 8" id="KW-1003">Cell membrane</keyword>
<feature type="transmembrane region" description="Helical" evidence="8">
    <location>
        <begin position="48"/>
        <end position="70"/>
    </location>
</feature>
<keyword evidence="4 8" id="KW-1133">Transmembrane helix</keyword>
<evidence type="ECO:0000313" key="9">
    <source>
        <dbReference type="EMBL" id="KMZ00847.1"/>
    </source>
</evidence>
<dbReference type="EMBL" id="CM002912">
    <property type="protein sequence ID" value="KMZ00847.1"/>
    <property type="molecule type" value="Genomic_DNA"/>
</dbReference>
<keyword evidence="5 8" id="KW-0472">Membrane</keyword>
<dbReference type="Proteomes" id="UP000035880">
    <property type="component" value="Chromosome 3L"/>
</dbReference>
<feature type="transmembrane region" description="Helical" evidence="8">
    <location>
        <begin position="361"/>
        <end position="385"/>
    </location>
</feature>
<evidence type="ECO:0000256" key="1">
    <source>
        <dbReference type="ARBA" id="ARBA00004651"/>
    </source>
</evidence>
<dbReference type="GO" id="GO:0008049">
    <property type="term" value="P:male courtship behavior"/>
    <property type="evidence" value="ECO:0007669"/>
    <property type="project" value="TreeGrafter"/>
</dbReference>
<feature type="transmembrane region" description="Helical" evidence="8">
    <location>
        <begin position="91"/>
        <end position="112"/>
    </location>
</feature>
<evidence type="ECO:0000256" key="5">
    <source>
        <dbReference type="ARBA" id="ARBA00023136"/>
    </source>
</evidence>
<evidence type="ECO:0000256" key="4">
    <source>
        <dbReference type="ARBA" id="ARBA00022989"/>
    </source>
</evidence>
<dbReference type="OrthoDB" id="10068192at2759"/>
<dbReference type="GO" id="GO:0007635">
    <property type="term" value="P:chemosensory behavior"/>
    <property type="evidence" value="ECO:0007669"/>
    <property type="project" value="TreeGrafter"/>
</dbReference>
<proteinExistence type="inferred from homology"/>
<sequence>MAHIFSKCIALSAASGCDSIMPLPLGDPLALAVSPQLGYIRITAMPRWLLLLGMSALGILYSLTRVFGLMATANWSPRGIKRVRQSLYLRIHGWAMLIFVGCFSPFAFWCIFQRMAFLRQNRILLMIGFNRYVLLLVCAFMTLWIHCSKQAEIIGCLNRLLKCRRRLRRLMHTRKLRDSMDCLATKGHLLEVVVLLGSYLLSMSQPIQILKDDPEVRRNFMYACSLVFITVCQAILQLSLGMYTLALLFLGHLVRHSNLLLARILADAEHIFESSQKAGFWPNRQELYKGQQKWLALELWRLLHVHQQLLKLHRSICSLCAVQAVCFLGYVPLECMIHLFFTYFMKYSKFILRKYGRSFPLNYLAIAFLVGLFTNLLLVILPTYYSERRFNCTREIIKGGGLAFPSRITVKQLRHTMHYYGLYLKNVEHVFAVSACGLFKLNNGLLFCIVGAILEYLMILIQFDKVLNQ</sequence>
<dbReference type="GO" id="GO:0030425">
    <property type="term" value="C:dendrite"/>
    <property type="evidence" value="ECO:0007669"/>
    <property type="project" value="TreeGrafter"/>
</dbReference>
<dbReference type="GO" id="GO:0043025">
    <property type="term" value="C:neuronal cell body"/>
    <property type="evidence" value="ECO:0007669"/>
    <property type="project" value="TreeGrafter"/>
</dbReference>
<evidence type="ECO:0000256" key="6">
    <source>
        <dbReference type="ARBA" id="ARBA00023170"/>
    </source>
</evidence>
<gene>
    <name evidence="9" type="primary">Dsim\GD12169</name>
    <name evidence="9" type="ORF">Dsimw501_GD12169</name>
</gene>
<name>A0A0J9RYV7_DROSI</name>
<feature type="transmembrane region" description="Helical" evidence="8">
    <location>
        <begin position="444"/>
        <end position="463"/>
    </location>
</feature>
<organism evidence="9">
    <name type="scientific">Drosophila simulans</name>
    <name type="common">Fruit fly</name>
    <dbReference type="NCBI Taxonomy" id="7240"/>
    <lineage>
        <taxon>Eukaryota</taxon>
        <taxon>Metazoa</taxon>
        <taxon>Ecdysozoa</taxon>
        <taxon>Arthropoda</taxon>
        <taxon>Hexapoda</taxon>
        <taxon>Insecta</taxon>
        <taxon>Pterygota</taxon>
        <taxon>Neoptera</taxon>
        <taxon>Endopterygota</taxon>
        <taxon>Diptera</taxon>
        <taxon>Brachycera</taxon>
        <taxon>Muscomorpha</taxon>
        <taxon>Ephydroidea</taxon>
        <taxon>Drosophilidae</taxon>
        <taxon>Drosophila</taxon>
        <taxon>Sophophora</taxon>
    </lineage>
</organism>
<dbReference type="InterPro" id="IPR013604">
    <property type="entry name" value="7TM_chemorcpt"/>
</dbReference>
<keyword evidence="7 8" id="KW-0807">Transducer</keyword>
<reference evidence="9" key="3">
    <citation type="submission" date="2015-04" db="EMBL/GenBank/DDBJ databases">
        <authorList>
            <consortium name="FlyBase"/>
        </authorList>
    </citation>
    <scope>NUCLEOTIDE SEQUENCE</scope>
    <source>
        <strain evidence="9">W501</strain>
    </source>
</reference>
<comment type="subcellular location">
    <subcellularLocation>
        <location evidence="1 8">Cell membrane</location>
        <topology evidence="1 8">Multi-pass membrane protein</topology>
    </subcellularLocation>
</comment>
<reference evidence="9" key="2">
    <citation type="submission" date="2014-06" db="EMBL/GenBank/DDBJ databases">
        <authorList>
            <person name="Hu T."/>
            <person name="Eisen M.B."/>
            <person name="Thornton K.R."/>
            <person name="Andolfatto P."/>
        </authorList>
    </citation>
    <scope>NUCLEOTIDE SEQUENCE</scope>
    <source>
        <strain evidence="9">W501</strain>
    </source>
</reference>
<evidence type="ECO:0000256" key="3">
    <source>
        <dbReference type="ARBA" id="ARBA00022692"/>
    </source>
</evidence>
<reference evidence="9" key="1">
    <citation type="journal article" date="2013" name="Genome Res.">
        <title>A second-generation assembly of the Drosophila simulans genome provides new insights into patterns of lineage-specific divergence.</title>
        <authorList>
            <person name="Hu T.T."/>
            <person name="Eisen M.B."/>
            <person name="Thornton K.R."/>
            <person name="Andolfatto P."/>
        </authorList>
    </citation>
    <scope>NUCLEOTIDE SEQUENCE [LARGE SCALE GENOMIC DNA]</scope>
    <source>
        <strain evidence="9">W501</strain>
    </source>
</reference>
<dbReference type="PANTHER" id="PTHR21143">
    <property type="entry name" value="INVERTEBRATE GUSTATORY RECEPTOR"/>
    <property type="match status" value="1"/>
</dbReference>
<feature type="transmembrane region" description="Helical" evidence="8">
    <location>
        <begin position="132"/>
        <end position="161"/>
    </location>
</feature>
<dbReference type="GO" id="GO:0005886">
    <property type="term" value="C:plasma membrane"/>
    <property type="evidence" value="ECO:0007669"/>
    <property type="project" value="UniProtKB-SubCell"/>
</dbReference>
<evidence type="ECO:0000256" key="2">
    <source>
        <dbReference type="ARBA" id="ARBA00022475"/>
    </source>
</evidence>
<dbReference type="PANTHER" id="PTHR21143:SF123">
    <property type="entry name" value="GUSTATORY RECEPTOR FOR SUGAR TASTE 43A-RELATED"/>
    <property type="match status" value="1"/>
</dbReference>
<accession>A0A0J9RYV7</accession>
<dbReference type="Pfam" id="PF08395">
    <property type="entry name" value="7tm_7"/>
    <property type="match status" value="1"/>
</dbReference>
<comment type="function">
    <text evidence="8">Gustatory receptor which mediates acceptance or avoidance behavior, depending on its substrates.</text>
</comment>
<dbReference type="GO" id="GO:0007165">
    <property type="term" value="P:signal transduction"/>
    <property type="evidence" value="ECO:0007669"/>
    <property type="project" value="UniProtKB-KW"/>
</dbReference>
<evidence type="ECO:0000256" key="7">
    <source>
        <dbReference type="ARBA" id="ARBA00023224"/>
    </source>
</evidence>
<protein>
    <recommendedName>
        <fullName evidence="8">Gustatory receptor</fullName>
    </recommendedName>
</protein>
<feature type="transmembrane region" description="Helical" evidence="8">
    <location>
        <begin position="220"/>
        <end position="250"/>
    </location>
</feature>
<feature type="transmembrane region" description="Helical" evidence="8">
    <location>
        <begin position="316"/>
        <end position="341"/>
    </location>
</feature>
<evidence type="ECO:0000256" key="8">
    <source>
        <dbReference type="RuleBase" id="RU363108"/>
    </source>
</evidence>
<dbReference type="GO" id="GO:0030424">
    <property type="term" value="C:axon"/>
    <property type="evidence" value="ECO:0007669"/>
    <property type="project" value="TreeGrafter"/>
</dbReference>
<comment type="similarity">
    <text evidence="8">Belongs to the insect chemoreceptor superfamily. Gustatory receptor (GR) family.</text>
</comment>
<dbReference type="GO" id="GO:0050909">
    <property type="term" value="P:sensory perception of taste"/>
    <property type="evidence" value="ECO:0007669"/>
    <property type="project" value="InterPro"/>
</dbReference>
<dbReference type="Bgee" id="FBgn0183906">
    <property type="expression patterns" value="Expressed in female reproductive system and 1 other cell type or tissue"/>
</dbReference>
<keyword evidence="6 8" id="KW-0675">Receptor</keyword>
<dbReference type="AlphaFoldDB" id="A0A0J9RYV7"/>
<dbReference type="KEGG" id="dsi:Dsimw501_GD12169"/>